<feature type="compositionally biased region" description="Polar residues" evidence="1">
    <location>
        <begin position="295"/>
        <end position="306"/>
    </location>
</feature>
<proteinExistence type="predicted"/>
<feature type="compositionally biased region" description="Low complexity" evidence="1">
    <location>
        <begin position="250"/>
        <end position="260"/>
    </location>
</feature>
<feature type="compositionally biased region" description="Polar residues" evidence="1">
    <location>
        <begin position="179"/>
        <end position="193"/>
    </location>
</feature>
<protein>
    <submittedName>
        <fullName evidence="2">Pentatricopeptide repeat-containing protein</fullName>
    </submittedName>
</protein>
<name>A0A699H007_TANCI</name>
<feature type="compositionally biased region" description="Low complexity" evidence="1">
    <location>
        <begin position="272"/>
        <end position="288"/>
    </location>
</feature>
<dbReference type="EMBL" id="BKCJ010081269">
    <property type="protein sequence ID" value="GEW93821.1"/>
    <property type="molecule type" value="Genomic_DNA"/>
</dbReference>
<evidence type="ECO:0000256" key="1">
    <source>
        <dbReference type="SAM" id="MobiDB-lite"/>
    </source>
</evidence>
<sequence length="360" mass="39566">MLASVCLGRGGLKLRLWGKCGEWWELQEIRDSGVVEFGGKSGRGEQKVEESLNVTFEETPPPSKTSPLVDDDLDEEEAIKGACVFSDKWSLDELAYGVPTDGPYQTNPLSPNDIISSIQINQEGQVTCIRHEEEIEVYDHQILTRDSVPTLKPLEEIIQENVFCLGTRKDHGMRRGRHSASSSYAFDQPSSPHLNDDDDGNDEGTSRASTLSPIHFVNSLTNEVPQKIKLTIIHPKQLFVDLTNDDDKLTTPSPTTTSLSPTPPNAPSKTPSINQTSSSQENTSSSFQSKHKISPPSSNEPTSHQPLNPLLKNISDVPPRSLNPQPLQSHLSLDVTLSLLPITPLDHIHDTPSPLSLPQP</sequence>
<reference evidence="2" key="1">
    <citation type="journal article" date="2019" name="Sci. Rep.">
        <title>Draft genome of Tanacetum cinerariifolium, the natural source of mosquito coil.</title>
        <authorList>
            <person name="Yamashiro T."/>
            <person name="Shiraishi A."/>
            <person name="Satake H."/>
            <person name="Nakayama K."/>
        </authorList>
    </citation>
    <scope>NUCLEOTIDE SEQUENCE</scope>
</reference>
<feature type="region of interest" description="Disordered" evidence="1">
    <location>
        <begin position="244"/>
        <end position="325"/>
    </location>
</feature>
<gene>
    <name evidence="2" type="ORF">Tci_265797</name>
</gene>
<organism evidence="2">
    <name type="scientific">Tanacetum cinerariifolium</name>
    <name type="common">Dalmatian daisy</name>
    <name type="synonym">Chrysanthemum cinerariifolium</name>
    <dbReference type="NCBI Taxonomy" id="118510"/>
    <lineage>
        <taxon>Eukaryota</taxon>
        <taxon>Viridiplantae</taxon>
        <taxon>Streptophyta</taxon>
        <taxon>Embryophyta</taxon>
        <taxon>Tracheophyta</taxon>
        <taxon>Spermatophyta</taxon>
        <taxon>Magnoliopsida</taxon>
        <taxon>eudicotyledons</taxon>
        <taxon>Gunneridae</taxon>
        <taxon>Pentapetalae</taxon>
        <taxon>asterids</taxon>
        <taxon>campanulids</taxon>
        <taxon>Asterales</taxon>
        <taxon>Asteraceae</taxon>
        <taxon>Asteroideae</taxon>
        <taxon>Anthemideae</taxon>
        <taxon>Anthemidinae</taxon>
        <taxon>Tanacetum</taxon>
    </lineage>
</organism>
<accession>A0A699H007</accession>
<feature type="region of interest" description="Disordered" evidence="1">
    <location>
        <begin position="171"/>
        <end position="210"/>
    </location>
</feature>
<evidence type="ECO:0000313" key="2">
    <source>
        <dbReference type="EMBL" id="GEW93821.1"/>
    </source>
</evidence>
<comment type="caution">
    <text evidence="2">The sequence shown here is derived from an EMBL/GenBank/DDBJ whole genome shotgun (WGS) entry which is preliminary data.</text>
</comment>
<dbReference type="AlphaFoldDB" id="A0A699H007"/>